<dbReference type="GO" id="GO:0000981">
    <property type="term" value="F:DNA-binding transcription factor activity, RNA polymerase II-specific"/>
    <property type="evidence" value="ECO:0007669"/>
    <property type="project" value="TreeGrafter"/>
</dbReference>
<evidence type="ECO:0000256" key="2">
    <source>
        <dbReference type="ARBA" id="ARBA00022737"/>
    </source>
</evidence>
<feature type="domain" description="C2H2-type" evidence="6">
    <location>
        <begin position="176"/>
        <end position="204"/>
    </location>
</feature>
<dbReference type="EMBL" id="JAPWTK010000390">
    <property type="protein sequence ID" value="KAJ8941058.1"/>
    <property type="molecule type" value="Genomic_DNA"/>
</dbReference>
<name>A0AAV8XR09_9CUCU</name>
<evidence type="ECO:0000256" key="1">
    <source>
        <dbReference type="ARBA" id="ARBA00022723"/>
    </source>
</evidence>
<evidence type="ECO:0000256" key="5">
    <source>
        <dbReference type="PROSITE-ProRule" id="PRU00042"/>
    </source>
</evidence>
<dbReference type="GO" id="GO:0005634">
    <property type="term" value="C:nucleus"/>
    <property type="evidence" value="ECO:0007669"/>
    <property type="project" value="TreeGrafter"/>
</dbReference>
<feature type="domain" description="C2H2-type" evidence="6">
    <location>
        <begin position="120"/>
        <end position="147"/>
    </location>
</feature>
<keyword evidence="8" id="KW-1185">Reference proteome</keyword>
<organism evidence="7 8">
    <name type="scientific">Aromia moschata</name>
    <dbReference type="NCBI Taxonomy" id="1265417"/>
    <lineage>
        <taxon>Eukaryota</taxon>
        <taxon>Metazoa</taxon>
        <taxon>Ecdysozoa</taxon>
        <taxon>Arthropoda</taxon>
        <taxon>Hexapoda</taxon>
        <taxon>Insecta</taxon>
        <taxon>Pterygota</taxon>
        <taxon>Neoptera</taxon>
        <taxon>Endopterygota</taxon>
        <taxon>Coleoptera</taxon>
        <taxon>Polyphaga</taxon>
        <taxon>Cucujiformia</taxon>
        <taxon>Chrysomeloidea</taxon>
        <taxon>Cerambycidae</taxon>
        <taxon>Cerambycinae</taxon>
        <taxon>Callichromatini</taxon>
        <taxon>Aromia</taxon>
    </lineage>
</organism>
<dbReference type="GO" id="GO:0000977">
    <property type="term" value="F:RNA polymerase II transcription regulatory region sequence-specific DNA binding"/>
    <property type="evidence" value="ECO:0007669"/>
    <property type="project" value="TreeGrafter"/>
</dbReference>
<keyword evidence="3 5" id="KW-0863">Zinc-finger</keyword>
<keyword evidence="1" id="KW-0479">Metal-binding</keyword>
<dbReference type="Pfam" id="PF13894">
    <property type="entry name" value="zf-C2H2_4"/>
    <property type="match status" value="1"/>
</dbReference>
<feature type="domain" description="C2H2-type" evidence="6">
    <location>
        <begin position="233"/>
        <end position="257"/>
    </location>
</feature>
<gene>
    <name evidence="7" type="ORF">NQ318_006832</name>
</gene>
<dbReference type="Pfam" id="PF12874">
    <property type="entry name" value="zf-met"/>
    <property type="match status" value="1"/>
</dbReference>
<accession>A0AAV8XR09</accession>
<evidence type="ECO:0000256" key="4">
    <source>
        <dbReference type="ARBA" id="ARBA00022833"/>
    </source>
</evidence>
<dbReference type="AlphaFoldDB" id="A0AAV8XR09"/>
<evidence type="ECO:0000313" key="8">
    <source>
        <dbReference type="Proteomes" id="UP001162162"/>
    </source>
</evidence>
<reference evidence="7" key="1">
    <citation type="journal article" date="2023" name="Insect Mol. Biol.">
        <title>Genome sequencing provides insights into the evolution of gene families encoding plant cell wall-degrading enzymes in longhorned beetles.</title>
        <authorList>
            <person name="Shin N.R."/>
            <person name="Okamura Y."/>
            <person name="Kirsch R."/>
            <person name="Pauchet Y."/>
        </authorList>
    </citation>
    <scope>NUCLEOTIDE SEQUENCE</scope>
    <source>
        <strain evidence="7">AMC_N1</strain>
    </source>
</reference>
<dbReference type="PROSITE" id="PS50157">
    <property type="entry name" value="ZINC_FINGER_C2H2_2"/>
    <property type="match status" value="7"/>
</dbReference>
<evidence type="ECO:0000313" key="7">
    <source>
        <dbReference type="EMBL" id="KAJ8941058.1"/>
    </source>
</evidence>
<feature type="domain" description="C2H2-type" evidence="6">
    <location>
        <begin position="204"/>
        <end position="232"/>
    </location>
</feature>
<feature type="domain" description="C2H2-type" evidence="6">
    <location>
        <begin position="260"/>
        <end position="279"/>
    </location>
</feature>
<dbReference type="SUPFAM" id="SSF57667">
    <property type="entry name" value="beta-beta-alpha zinc fingers"/>
    <property type="match status" value="4"/>
</dbReference>
<dbReference type="Proteomes" id="UP001162162">
    <property type="component" value="Unassembled WGS sequence"/>
</dbReference>
<comment type="caution">
    <text evidence="7">The sequence shown here is derived from an EMBL/GenBank/DDBJ whole genome shotgun (WGS) entry which is preliminary data.</text>
</comment>
<dbReference type="Pfam" id="PF00096">
    <property type="entry name" value="zf-C2H2"/>
    <property type="match status" value="5"/>
</dbReference>
<proteinExistence type="predicted"/>
<dbReference type="PANTHER" id="PTHR24409">
    <property type="entry name" value="ZINC FINGER PROTEIN 142"/>
    <property type="match status" value="1"/>
</dbReference>
<dbReference type="Gene3D" id="3.30.160.60">
    <property type="entry name" value="Classic Zinc Finger"/>
    <property type="match status" value="5"/>
</dbReference>
<keyword evidence="4" id="KW-0862">Zinc</keyword>
<dbReference type="InterPro" id="IPR036236">
    <property type="entry name" value="Znf_C2H2_sf"/>
</dbReference>
<evidence type="ECO:0000256" key="3">
    <source>
        <dbReference type="ARBA" id="ARBA00022771"/>
    </source>
</evidence>
<evidence type="ECO:0000259" key="6">
    <source>
        <dbReference type="PROSITE" id="PS50157"/>
    </source>
</evidence>
<dbReference type="FunFam" id="3.30.160.60:FF:000446">
    <property type="entry name" value="Zinc finger protein"/>
    <property type="match status" value="1"/>
</dbReference>
<dbReference type="PROSITE" id="PS00028">
    <property type="entry name" value="ZINC_FINGER_C2H2_1"/>
    <property type="match status" value="6"/>
</dbReference>
<dbReference type="PANTHER" id="PTHR24409:SF295">
    <property type="entry name" value="AZ2-RELATED"/>
    <property type="match status" value="1"/>
</dbReference>
<protein>
    <recommendedName>
        <fullName evidence="6">C2H2-type domain-containing protein</fullName>
    </recommendedName>
</protein>
<dbReference type="SMART" id="SM00355">
    <property type="entry name" value="ZnF_C2H2"/>
    <property type="match status" value="8"/>
</dbReference>
<feature type="domain" description="C2H2-type" evidence="6">
    <location>
        <begin position="42"/>
        <end position="72"/>
    </location>
</feature>
<dbReference type="FunFam" id="3.30.160.60:FF:000100">
    <property type="entry name" value="Zinc finger 45-like"/>
    <property type="match status" value="1"/>
</dbReference>
<dbReference type="InterPro" id="IPR013087">
    <property type="entry name" value="Znf_C2H2_type"/>
</dbReference>
<feature type="domain" description="C2H2-type" evidence="6">
    <location>
        <begin position="14"/>
        <end position="41"/>
    </location>
</feature>
<dbReference type="GO" id="GO:0008270">
    <property type="term" value="F:zinc ion binding"/>
    <property type="evidence" value="ECO:0007669"/>
    <property type="project" value="UniProtKB-KW"/>
</dbReference>
<keyword evidence="2" id="KW-0677">Repeat</keyword>
<sequence length="311" mass="36288">MDESMKKVIDESLYACSVCSKKFTSYFEYQDHQLSHDGELVFSCSKCNKVFCKRDELAEHNRNHKVHCNLRNVKVLPDSLASHLQKHSDSRGCCDYNNGHTSKAAQEEYFKLRHAGIKAFACDICGKRVNCESSMDRHMAYHHSARPYRCKFCNFSSKSISILNVHTSRMHETKRCVCELCFKWFKSELSLKQHMKRMHSPKNYICDVCGKGYMNKSNLKTHIMKKHTRETLYDCSTCGRDFFTMKELKEHMRIHKGGCLSCPKCGREFFYKKHLERHMLTCAPRDKHRKIACWRLKSSASLPNSSLGSFM</sequence>